<dbReference type="Pfam" id="PF00498">
    <property type="entry name" value="FHA"/>
    <property type="match status" value="1"/>
</dbReference>
<reference evidence="5 6" key="1">
    <citation type="journal article" date="2019" name="Commun. Biol.">
        <title>The bagworm genome reveals a unique fibroin gene that provides high tensile strength.</title>
        <authorList>
            <person name="Kono N."/>
            <person name="Nakamura H."/>
            <person name="Ohtoshi R."/>
            <person name="Tomita M."/>
            <person name="Numata K."/>
            <person name="Arakawa K."/>
        </authorList>
    </citation>
    <scope>NUCLEOTIDE SEQUENCE [LARGE SCALE GENOMIC DNA]</scope>
</reference>
<evidence type="ECO:0000313" key="5">
    <source>
        <dbReference type="EMBL" id="GBP32789.1"/>
    </source>
</evidence>
<protein>
    <submittedName>
        <fullName evidence="5">Sarcolemmal membrane-associated protein</fullName>
    </submittedName>
</protein>
<keyword evidence="6" id="KW-1185">Reference proteome</keyword>
<keyword evidence="3" id="KW-0812">Transmembrane</keyword>
<sequence>MKLGKWIGRNVYHATPSPNNTIFECRVLSRHHATLYYDKGNFYLVDNQSSNGTFINNSQCSISKNKEPHQVFSGDVVQFGISVVDNAGSAEKTTFPPVVALLKLYHPDGSEAKLSFNPTMTAPLHLRELYQLNTFMQEALQREASLENRLRTLRECVERTRGEANAAWQLFVGEQQLLMRVHTLETALAAGRQPDQGQLQQLLEDKKNYQEVAQESLRTAHEQRLALEEILDRRSCEAAALHTHNCALRLAANNALAELQKLATRCERKMSAARSAITAAEEREAAARAKLPLAVNYSRGRTGQEGVSKDLVGLEVDAQGSVLLKLLALNMDSFQRQDHSLCLYSVVNGEAKLLVVSTDSNRVAEERRGPHSLEDAIRALPDYVKLLLPQHILAKVGIKVVSASDTKSLKKNISEKRGSTRGKKSEKQSGSPDDDSGGGEGGGGEKAIEETSTDDEKHARANHDITLETEESTPADAPLRPDNNANSTYGDLDDGDDSGVGQLEYANVLRVMSGLNEEIRVLRERLIAANADVEQLRAVRDELLAAGAERDEPTPPDVDDAAVMRARIVELQAQLSRSSVAEEANLAEIQRLTTSAAEMEAELAYRPTRAHVDELAATVRRLHDDLHERDMQLARLRASPPPVPTCDRSTETDSWPLPIDAHHPPAAISVSQETVPADADVDVPHHKDIAEEIDEMFKLDYEDEDDETDSPDTEVLDDRHVTLNGSTIDGCALDDSVILVSSALDHSETGLDTTAVSGHYVRLDDEERLQVTLHNGSLHALEEELVRTKERWAEVNADRARLAAQLATLQVTLNESGGVGTGAQGTAGRGPVPTWVSVALPVLLALAVWLALPYLS</sequence>
<organism evidence="5 6">
    <name type="scientific">Eumeta variegata</name>
    <name type="common">Bagworm moth</name>
    <name type="synonym">Eumeta japonica</name>
    <dbReference type="NCBI Taxonomy" id="151549"/>
    <lineage>
        <taxon>Eukaryota</taxon>
        <taxon>Metazoa</taxon>
        <taxon>Ecdysozoa</taxon>
        <taxon>Arthropoda</taxon>
        <taxon>Hexapoda</taxon>
        <taxon>Insecta</taxon>
        <taxon>Pterygota</taxon>
        <taxon>Neoptera</taxon>
        <taxon>Endopterygota</taxon>
        <taxon>Lepidoptera</taxon>
        <taxon>Glossata</taxon>
        <taxon>Ditrysia</taxon>
        <taxon>Tineoidea</taxon>
        <taxon>Psychidae</taxon>
        <taxon>Oiketicinae</taxon>
        <taxon>Eumeta</taxon>
    </lineage>
</organism>
<dbReference type="InterPro" id="IPR051176">
    <property type="entry name" value="Cent_Immune-Sig_Mod"/>
</dbReference>
<comment type="caution">
    <text evidence="5">The sequence shown here is derived from an EMBL/GenBank/DDBJ whole genome shotgun (WGS) entry which is preliminary data.</text>
</comment>
<accession>A0A4C1V2N8</accession>
<dbReference type="SUPFAM" id="SSF49879">
    <property type="entry name" value="SMAD/FHA domain"/>
    <property type="match status" value="1"/>
</dbReference>
<feature type="compositionally biased region" description="Basic and acidic residues" evidence="2">
    <location>
        <begin position="446"/>
        <end position="466"/>
    </location>
</feature>
<evidence type="ECO:0000313" key="6">
    <source>
        <dbReference type="Proteomes" id="UP000299102"/>
    </source>
</evidence>
<dbReference type="STRING" id="151549.A0A4C1V2N8"/>
<keyword evidence="3" id="KW-1133">Transmembrane helix</keyword>
<dbReference type="AlphaFoldDB" id="A0A4C1V2N8"/>
<evidence type="ECO:0000256" key="3">
    <source>
        <dbReference type="SAM" id="Phobius"/>
    </source>
</evidence>
<feature type="coiled-coil region" evidence="1">
    <location>
        <begin position="512"/>
        <end position="539"/>
    </location>
</feature>
<dbReference type="CDD" id="cd21868">
    <property type="entry name" value="CC1_SLMAP-like"/>
    <property type="match status" value="1"/>
</dbReference>
<dbReference type="PANTHER" id="PTHR15715:SF37">
    <property type="entry name" value="LD47843P"/>
    <property type="match status" value="1"/>
</dbReference>
<dbReference type="Gene3D" id="2.60.200.20">
    <property type="match status" value="1"/>
</dbReference>
<dbReference type="Proteomes" id="UP000299102">
    <property type="component" value="Unassembled WGS sequence"/>
</dbReference>
<dbReference type="PANTHER" id="PTHR15715">
    <property type="entry name" value="CENTROSOMAL PROTEIN OF 170 KDA"/>
    <property type="match status" value="1"/>
</dbReference>
<keyword evidence="3" id="KW-0472">Membrane</keyword>
<feature type="compositionally biased region" description="Basic and acidic residues" evidence="2">
    <location>
        <begin position="412"/>
        <end position="427"/>
    </location>
</feature>
<feature type="transmembrane region" description="Helical" evidence="3">
    <location>
        <begin position="835"/>
        <end position="855"/>
    </location>
</feature>
<dbReference type="SMART" id="SM00240">
    <property type="entry name" value="FHA"/>
    <property type="match status" value="1"/>
</dbReference>
<dbReference type="InterPro" id="IPR000253">
    <property type="entry name" value="FHA_dom"/>
</dbReference>
<keyword evidence="1" id="KW-0175">Coiled coil</keyword>
<feature type="coiled-coil region" evidence="1">
    <location>
        <begin position="249"/>
        <end position="283"/>
    </location>
</feature>
<dbReference type="PROSITE" id="PS50006">
    <property type="entry name" value="FHA_DOMAIN"/>
    <property type="match status" value="1"/>
</dbReference>
<dbReference type="EMBL" id="BGZK01000264">
    <property type="protein sequence ID" value="GBP32789.1"/>
    <property type="molecule type" value="Genomic_DNA"/>
</dbReference>
<evidence type="ECO:0000256" key="1">
    <source>
        <dbReference type="SAM" id="Coils"/>
    </source>
</evidence>
<name>A0A4C1V2N8_EUMVA</name>
<evidence type="ECO:0000256" key="2">
    <source>
        <dbReference type="SAM" id="MobiDB-lite"/>
    </source>
</evidence>
<feature type="domain" description="FHA" evidence="4">
    <location>
        <begin position="5"/>
        <end position="60"/>
    </location>
</feature>
<proteinExistence type="predicted"/>
<feature type="region of interest" description="Disordered" evidence="2">
    <location>
        <begin position="411"/>
        <end position="498"/>
    </location>
</feature>
<dbReference type="InterPro" id="IPR008984">
    <property type="entry name" value="SMAD_FHA_dom_sf"/>
</dbReference>
<dbReference type="OrthoDB" id="687730at2759"/>
<gene>
    <name evidence="5" type="primary">SLMAP</name>
    <name evidence="5" type="ORF">EVAR_18942_1</name>
</gene>
<evidence type="ECO:0000259" key="4">
    <source>
        <dbReference type="PROSITE" id="PS50006"/>
    </source>
</evidence>